<comment type="caution">
    <text evidence="1">The sequence shown here is derived from an EMBL/GenBank/DDBJ whole genome shotgun (WGS) entry which is preliminary data.</text>
</comment>
<keyword evidence="2" id="KW-1185">Reference proteome</keyword>
<gene>
    <name evidence="1" type="ORF">DGAL_LOCUS6122</name>
</gene>
<dbReference type="EMBL" id="CAKKLH010000112">
    <property type="protein sequence ID" value="CAH0103548.1"/>
    <property type="molecule type" value="Genomic_DNA"/>
</dbReference>
<organism evidence="1 2">
    <name type="scientific">Daphnia galeata</name>
    <dbReference type="NCBI Taxonomy" id="27404"/>
    <lineage>
        <taxon>Eukaryota</taxon>
        <taxon>Metazoa</taxon>
        <taxon>Ecdysozoa</taxon>
        <taxon>Arthropoda</taxon>
        <taxon>Crustacea</taxon>
        <taxon>Branchiopoda</taxon>
        <taxon>Diplostraca</taxon>
        <taxon>Cladocera</taxon>
        <taxon>Anomopoda</taxon>
        <taxon>Daphniidae</taxon>
        <taxon>Daphnia</taxon>
    </lineage>
</organism>
<protein>
    <submittedName>
        <fullName evidence="1">Uncharacterized protein</fullName>
    </submittedName>
</protein>
<name>A0A8J2RL39_9CRUS</name>
<reference evidence="1" key="1">
    <citation type="submission" date="2021-11" db="EMBL/GenBank/DDBJ databases">
        <authorList>
            <person name="Schell T."/>
        </authorList>
    </citation>
    <scope>NUCLEOTIDE SEQUENCE</scope>
    <source>
        <strain evidence="1">M5</strain>
    </source>
</reference>
<evidence type="ECO:0000313" key="2">
    <source>
        <dbReference type="Proteomes" id="UP000789390"/>
    </source>
</evidence>
<dbReference type="Proteomes" id="UP000789390">
    <property type="component" value="Unassembled WGS sequence"/>
</dbReference>
<evidence type="ECO:0000313" key="1">
    <source>
        <dbReference type="EMBL" id="CAH0103548.1"/>
    </source>
</evidence>
<proteinExistence type="predicted"/>
<accession>A0A8J2RL39</accession>
<sequence length="106" mass="11887">MERTTNSYASINRGTCCLPVDLLEDFCGRSNCTLPACSHRSSNFFSEQMKTVGYYGRAFCIETSGSVTLNFRQACSVECRITRYAQSQSNSLCHLYGRTCQHLNTS</sequence>
<dbReference type="AlphaFoldDB" id="A0A8J2RL39"/>